<comment type="caution">
    <text evidence="2">The sequence shown here is derived from an EMBL/GenBank/DDBJ whole genome shotgun (WGS) entry which is preliminary data.</text>
</comment>
<feature type="region of interest" description="Disordered" evidence="1">
    <location>
        <begin position="99"/>
        <end position="139"/>
    </location>
</feature>
<feature type="compositionally biased region" description="Polar residues" evidence="1">
    <location>
        <begin position="401"/>
        <end position="420"/>
    </location>
</feature>
<keyword evidence="3" id="KW-1185">Reference proteome</keyword>
<name>A0ABR0V4N2_REHGL</name>
<feature type="compositionally biased region" description="Basic and acidic residues" evidence="1">
    <location>
        <begin position="20"/>
        <end position="34"/>
    </location>
</feature>
<dbReference type="EMBL" id="JABTTQ020001683">
    <property type="protein sequence ID" value="KAK6128980.1"/>
    <property type="molecule type" value="Genomic_DNA"/>
</dbReference>
<evidence type="ECO:0000313" key="2">
    <source>
        <dbReference type="EMBL" id="KAK6128980.1"/>
    </source>
</evidence>
<reference evidence="2 3" key="1">
    <citation type="journal article" date="2021" name="Comput. Struct. Biotechnol. J.">
        <title>De novo genome assembly of the potent medicinal plant Rehmannia glutinosa using nanopore technology.</title>
        <authorList>
            <person name="Ma L."/>
            <person name="Dong C."/>
            <person name="Song C."/>
            <person name="Wang X."/>
            <person name="Zheng X."/>
            <person name="Niu Y."/>
            <person name="Chen S."/>
            <person name="Feng W."/>
        </authorList>
    </citation>
    <scope>NUCLEOTIDE SEQUENCE [LARGE SCALE GENOMIC DNA]</scope>
    <source>
        <strain evidence="2">DH-2019</strain>
    </source>
</reference>
<feature type="region of interest" description="Disordered" evidence="1">
    <location>
        <begin position="1"/>
        <end position="80"/>
    </location>
</feature>
<dbReference type="PANTHER" id="PTHR31780:SF10">
    <property type="entry name" value="LD36051P"/>
    <property type="match status" value="1"/>
</dbReference>
<feature type="compositionally biased region" description="Polar residues" evidence="1">
    <location>
        <begin position="605"/>
        <end position="667"/>
    </location>
</feature>
<feature type="region of interest" description="Disordered" evidence="1">
    <location>
        <begin position="530"/>
        <end position="559"/>
    </location>
</feature>
<protein>
    <submittedName>
        <fullName evidence="2">Uncharacterized protein</fullName>
    </submittedName>
</protein>
<feature type="compositionally biased region" description="Polar residues" evidence="1">
    <location>
        <begin position="715"/>
        <end position="724"/>
    </location>
</feature>
<proteinExistence type="predicted"/>
<evidence type="ECO:0000313" key="3">
    <source>
        <dbReference type="Proteomes" id="UP001318860"/>
    </source>
</evidence>
<organism evidence="2 3">
    <name type="scientific">Rehmannia glutinosa</name>
    <name type="common">Chinese foxglove</name>
    <dbReference type="NCBI Taxonomy" id="99300"/>
    <lineage>
        <taxon>Eukaryota</taxon>
        <taxon>Viridiplantae</taxon>
        <taxon>Streptophyta</taxon>
        <taxon>Embryophyta</taxon>
        <taxon>Tracheophyta</taxon>
        <taxon>Spermatophyta</taxon>
        <taxon>Magnoliopsida</taxon>
        <taxon>eudicotyledons</taxon>
        <taxon>Gunneridae</taxon>
        <taxon>Pentapetalae</taxon>
        <taxon>asterids</taxon>
        <taxon>lamiids</taxon>
        <taxon>Lamiales</taxon>
        <taxon>Orobanchaceae</taxon>
        <taxon>Rehmannieae</taxon>
        <taxon>Rehmannia</taxon>
    </lineage>
</organism>
<accession>A0ABR0V4N2</accession>
<feature type="compositionally biased region" description="Polar residues" evidence="1">
    <location>
        <begin position="108"/>
        <end position="132"/>
    </location>
</feature>
<dbReference type="InterPro" id="IPR051195">
    <property type="entry name" value="Fungal_stress_NST1"/>
</dbReference>
<dbReference type="PANTHER" id="PTHR31780">
    <property type="entry name" value="STRESS RESPONSE PROTEIN NST1-RELATED"/>
    <property type="match status" value="1"/>
</dbReference>
<feature type="region of interest" description="Disordered" evidence="1">
    <location>
        <begin position="605"/>
        <end position="724"/>
    </location>
</feature>
<feature type="region of interest" description="Disordered" evidence="1">
    <location>
        <begin position="392"/>
        <end position="420"/>
    </location>
</feature>
<gene>
    <name evidence="2" type="ORF">DH2020_037287</name>
</gene>
<sequence length="724" mass="75712">MKQRIEPEPSVSGNTISHEVSGERTAKETTKDLSLKSQNTSLLPQRKPRASRPKDVVSRSHNKLPVPLGSEEAKSSQLDFTASESPHFANNVSTGYTAAASQPPIGTPANNSEAQAIKSTQGGAVSIVSNGGTEREPGLMIDSKNKVMSLSQSQIDEAMKPARFDSPISAVGGHSSTVSDPILPASSILTKDKTFSSGASPINSLLAGEKIQFGAVTSPTVLPPSSRVVSHGIGAPGSNRPDMQMSRSFPVSEKEDSIFFSKEKHLTDPVQDCEAEAEAAASAVAVAAISSDEIVGNGLGSVNDTKSFGADINASTTGVVGDQRLAIQSQSEELLSVSLPADLSVETTPISLWPPLPSPQSSSSQMLSHFPAGPHSHFPFYEMNPLLGGPIFAFSPHDESSGTQSQPPKSTAQTSGPLGNWQQCHSGVDSFYGAPAGYSGPFIGPPGGIPGVQGPPHMVVYNHFAPVGQYGQVGLSFMGAAYIPSGKQADWKNAPTSSAMHIGEGEINNVNMTNTAPDLPVQARWGHIPASPLHSVPVSRPSQPQKEGALPSQVNHGHPIDQSLAANRFIESRTPTPSDNGPSFTVASDANVAPFPSQLGLVDSVRSTTASSGPSIAAQTSSGSANAESGKTNTIENAKQQNASSFKTPFSKKNASTQQGNNTSGYNYQRGGMSHRNNTGNEYSHRRMGYHGRSQSSGVDKGFPPSKIKQIYVAKQTTSGSSTT</sequence>
<evidence type="ECO:0000256" key="1">
    <source>
        <dbReference type="SAM" id="MobiDB-lite"/>
    </source>
</evidence>
<dbReference type="Proteomes" id="UP001318860">
    <property type="component" value="Unassembled WGS sequence"/>
</dbReference>